<dbReference type="InterPro" id="IPR017868">
    <property type="entry name" value="Filamin/ABP280_repeat-like"/>
</dbReference>
<dbReference type="Gene3D" id="2.60.120.200">
    <property type="match status" value="1"/>
</dbReference>
<comment type="caution">
    <text evidence="5">The sequence shown here is derived from an EMBL/GenBank/DDBJ whole genome shotgun (WGS) entry which is preliminary data.</text>
</comment>
<evidence type="ECO:0000313" key="5">
    <source>
        <dbReference type="EMBL" id="MCW1922846.1"/>
    </source>
</evidence>
<keyword evidence="2" id="KW-1015">Disulfide bond</keyword>
<reference evidence="5 6" key="1">
    <citation type="submission" date="2022-10" db="EMBL/GenBank/DDBJ databases">
        <title>Luteolibacter arcticus strain CCTCC AB 2014275, whole genome shotgun sequencing project.</title>
        <authorList>
            <person name="Zhao G."/>
            <person name="Shen L."/>
        </authorList>
    </citation>
    <scope>NUCLEOTIDE SEQUENCE [LARGE SCALE GENOMIC DNA]</scope>
    <source>
        <strain evidence="5 6">CCTCC AB 2014275</strain>
    </source>
</reference>
<dbReference type="NCBIfam" id="NF012200">
    <property type="entry name" value="choice_anch_D"/>
    <property type="match status" value="2"/>
</dbReference>
<evidence type="ECO:0000259" key="4">
    <source>
        <dbReference type="SMART" id="SM00560"/>
    </source>
</evidence>
<evidence type="ECO:0000256" key="3">
    <source>
        <dbReference type="SAM" id="SignalP"/>
    </source>
</evidence>
<dbReference type="InterPro" id="IPR013783">
    <property type="entry name" value="Ig-like_fold"/>
</dbReference>
<gene>
    <name evidence="5" type="ORF">OKA05_09815</name>
</gene>
<feature type="domain" description="LamG-like jellyroll fold" evidence="4">
    <location>
        <begin position="119"/>
        <end position="245"/>
    </location>
</feature>
<sequence length="818" mass="82995">MKKIPLKFPGLALALLIATQGASRAELVARWSMNEGSGTIADSSGNNLTGTPTALAVTNNALVYGQSSVAAGSYGAITVTPADAAKFGSSIQFIRAGSGMFQIGNPAVIGNLASAGPAGAFTVMGWVNASIASSTNQRIFATGPSNGWGVGLSNVNQVIYTAFGVVDRRSTTPPSANNVWQHVAYVWNAGAIEVFVNGTSKFTATAGFNNETSTQFGIGGNGNGGDHFNGRMDELKIFNTALTASEIVAAAVPPAVSGPLLAAAPTINFNNNGAPQVFSIPFSNESSTDTLTVTSVTRSGVDEAFFTVDDFPESVAPGGTGSVEVAFSPASSGPYQIALQIASNDAVSPSRTVTMNVTVSDPIVAASTARVDFGDLAANPGPQTMAVTLTNQGGATPLLVFGVSFLGQGGNGLSIVSSPESIAPGESGQVVIGFDPASATGSFGDLLSIETNATNTPILTLPVVAKVAIDAAETPVTVVNAGFNAGGWNSVTGTSPQGWTNSLAATNGGGLYGQDGALTPGLTSVAAHFQSVLGYYEQNLSAGNAGLTAGKVDAITVAFDRLYRNDAVVNGHAMLRVSLWDKTNDVELAGRDLVFENPGLQTGNTFTPVALSLAYDASTLDAEEIALRITRIPPLVVGVNINQATLVIDNVSVAVDGEWEPADGYASWTVATGLDGTPGKENGVADDPDKDGVLNFDEFAFGGNPLSGGSGVLSAAAPADTTGDLQRELILTVAVRADAEFSNSPSPVGLAVGATYAIQGSFDLVGFDALVEGPLAEPVISATLPAVPPTGYKYVSFRLGGSNGLPSKGFLRASATGN</sequence>
<dbReference type="InterPro" id="IPR006558">
    <property type="entry name" value="LamG-like"/>
</dbReference>
<evidence type="ECO:0000313" key="6">
    <source>
        <dbReference type="Proteomes" id="UP001320876"/>
    </source>
</evidence>
<keyword evidence="1 3" id="KW-0732">Signal</keyword>
<dbReference type="SMART" id="SM00560">
    <property type="entry name" value="LamGL"/>
    <property type="match status" value="1"/>
</dbReference>
<feature type="signal peptide" evidence="3">
    <location>
        <begin position="1"/>
        <end position="24"/>
    </location>
</feature>
<dbReference type="Pfam" id="PF13385">
    <property type="entry name" value="Laminin_G_3"/>
    <property type="match status" value="1"/>
</dbReference>
<dbReference type="EMBL" id="JAPDDT010000003">
    <property type="protein sequence ID" value="MCW1922846.1"/>
    <property type="molecule type" value="Genomic_DNA"/>
</dbReference>
<accession>A0ABT3GGV7</accession>
<dbReference type="InterPro" id="IPR018247">
    <property type="entry name" value="EF_Hand_1_Ca_BS"/>
</dbReference>
<dbReference type="PROSITE" id="PS00018">
    <property type="entry name" value="EF_HAND_1"/>
    <property type="match status" value="1"/>
</dbReference>
<dbReference type="PROSITE" id="PS50194">
    <property type="entry name" value="FILAMIN_REPEAT"/>
    <property type="match status" value="1"/>
</dbReference>
<name>A0ABT3GGV7_9BACT</name>
<dbReference type="InterPro" id="IPR013320">
    <property type="entry name" value="ConA-like_dom_sf"/>
</dbReference>
<keyword evidence="6" id="KW-1185">Reference proteome</keyword>
<protein>
    <submittedName>
        <fullName evidence="5">Choice-of-anchor D domain-containing protein</fullName>
    </submittedName>
</protein>
<evidence type="ECO:0000256" key="1">
    <source>
        <dbReference type="ARBA" id="ARBA00022729"/>
    </source>
</evidence>
<dbReference type="RefSeq" id="WP_264486953.1">
    <property type="nucleotide sequence ID" value="NZ_JAPDDT010000003.1"/>
</dbReference>
<organism evidence="5 6">
    <name type="scientific">Luteolibacter arcticus</name>
    <dbReference type="NCBI Taxonomy" id="1581411"/>
    <lineage>
        <taxon>Bacteria</taxon>
        <taxon>Pseudomonadati</taxon>
        <taxon>Verrucomicrobiota</taxon>
        <taxon>Verrucomicrobiia</taxon>
        <taxon>Verrucomicrobiales</taxon>
        <taxon>Verrucomicrobiaceae</taxon>
        <taxon>Luteolibacter</taxon>
    </lineage>
</organism>
<dbReference type="Proteomes" id="UP001320876">
    <property type="component" value="Unassembled WGS sequence"/>
</dbReference>
<dbReference type="Gene3D" id="2.60.40.10">
    <property type="entry name" value="Immunoglobulins"/>
    <property type="match status" value="2"/>
</dbReference>
<feature type="chain" id="PRO_5047136670" evidence="3">
    <location>
        <begin position="25"/>
        <end position="818"/>
    </location>
</feature>
<dbReference type="SUPFAM" id="SSF49899">
    <property type="entry name" value="Concanavalin A-like lectins/glucanases"/>
    <property type="match status" value="1"/>
</dbReference>
<proteinExistence type="predicted"/>
<evidence type="ECO:0000256" key="2">
    <source>
        <dbReference type="ARBA" id="ARBA00023157"/>
    </source>
</evidence>